<dbReference type="PANTHER" id="PTHR35526">
    <property type="entry name" value="ANTI-SIGMA-F FACTOR RSBW-RELATED"/>
    <property type="match status" value="1"/>
</dbReference>
<sequence length="157" mass="16731">MNTDAGTRSTGRRKTTRTIGAAVSETSTDEPEHGWRVDLPGTAEAVSLLRGWVRLVLTDVPQHVDAFELIASEYGTNALWHTASGGPGGRIRVELGVTADRIRLAVHDDGAPTASSKWAPECPDDHGRGLMLVAALADEHGRHATPTGHVAWAAINR</sequence>
<dbReference type="EMBL" id="JACJII010000001">
    <property type="protein sequence ID" value="MBA9001572.1"/>
    <property type="molecule type" value="Genomic_DNA"/>
</dbReference>
<feature type="region of interest" description="Disordered" evidence="2">
    <location>
        <begin position="1"/>
        <end position="33"/>
    </location>
</feature>
<dbReference type="InterPro" id="IPR036890">
    <property type="entry name" value="HATPase_C_sf"/>
</dbReference>
<keyword evidence="1" id="KW-0418">Kinase</keyword>
<dbReference type="InterPro" id="IPR003594">
    <property type="entry name" value="HATPase_dom"/>
</dbReference>
<evidence type="ECO:0000256" key="1">
    <source>
        <dbReference type="ARBA" id="ARBA00022527"/>
    </source>
</evidence>
<dbReference type="Gene3D" id="3.30.565.10">
    <property type="entry name" value="Histidine kinase-like ATPase, C-terminal domain"/>
    <property type="match status" value="1"/>
</dbReference>
<accession>A0A7W3MTE7</accession>
<dbReference type="PANTHER" id="PTHR35526:SF3">
    <property type="entry name" value="ANTI-SIGMA-F FACTOR RSBW"/>
    <property type="match status" value="1"/>
</dbReference>
<dbReference type="Pfam" id="PF13581">
    <property type="entry name" value="HATPase_c_2"/>
    <property type="match status" value="1"/>
</dbReference>
<proteinExistence type="predicted"/>
<evidence type="ECO:0000313" key="5">
    <source>
        <dbReference type="Proteomes" id="UP000539313"/>
    </source>
</evidence>
<dbReference type="Proteomes" id="UP000539313">
    <property type="component" value="Unassembled WGS sequence"/>
</dbReference>
<evidence type="ECO:0000256" key="2">
    <source>
        <dbReference type="SAM" id="MobiDB-lite"/>
    </source>
</evidence>
<reference evidence="4 5" key="1">
    <citation type="submission" date="2020-08" db="EMBL/GenBank/DDBJ databases">
        <title>Sequencing the genomes of 1000 actinobacteria strains.</title>
        <authorList>
            <person name="Klenk H.-P."/>
        </authorList>
    </citation>
    <scope>NUCLEOTIDE SEQUENCE [LARGE SCALE GENOMIC DNA]</scope>
    <source>
        <strain evidence="4 5">DSM 45823</strain>
    </source>
</reference>
<keyword evidence="1" id="KW-0808">Transferase</keyword>
<dbReference type="RefSeq" id="WP_182703829.1">
    <property type="nucleotide sequence ID" value="NZ_JACJII010000001.1"/>
</dbReference>
<organism evidence="4 5">
    <name type="scientific">Thermomonospora cellulosilytica</name>
    <dbReference type="NCBI Taxonomy" id="1411118"/>
    <lineage>
        <taxon>Bacteria</taxon>
        <taxon>Bacillati</taxon>
        <taxon>Actinomycetota</taxon>
        <taxon>Actinomycetes</taxon>
        <taxon>Streptosporangiales</taxon>
        <taxon>Thermomonosporaceae</taxon>
        <taxon>Thermomonospora</taxon>
    </lineage>
</organism>
<dbReference type="AlphaFoldDB" id="A0A7W3MTE7"/>
<dbReference type="CDD" id="cd16936">
    <property type="entry name" value="HATPase_RsbW-like"/>
    <property type="match status" value="1"/>
</dbReference>
<name>A0A7W3MTE7_9ACTN</name>
<keyword evidence="1" id="KW-0723">Serine/threonine-protein kinase</keyword>
<evidence type="ECO:0000313" key="4">
    <source>
        <dbReference type="EMBL" id="MBA9001572.1"/>
    </source>
</evidence>
<dbReference type="InterPro" id="IPR050267">
    <property type="entry name" value="Anti-sigma-factor_SerPK"/>
</dbReference>
<gene>
    <name evidence="4" type="ORF">HNR21_000454</name>
</gene>
<evidence type="ECO:0000259" key="3">
    <source>
        <dbReference type="Pfam" id="PF13581"/>
    </source>
</evidence>
<feature type="domain" description="Histidine kinase/HSP90-like ATPase" evidence="3">
    <location>
        <begin position="44"/>
        <end position="152"/>
    </location>
</feature>
<comment type="caution">
    <text evidence="4">The sequence shown here is derived from an EMBL/GenBank/DDBJ whole genome shotgun (WGS) entry which is preliminary data.</text>
</comment>
<keyword evidence="5" id="KW-1185">Reference proteome</keyword>
<dbReference type="GO" id="GO:0004674">
    <property type="term" value="F:protein serine/threonine kinase activity"/>
    <property type="evidence" value="ECO:0007669"/>
    <property type="project" value="UniProtKB-KW"/>
</dbReference>
<dbReference type="SUPFAM" id="SSF55874">
    <property type="entry name" value="ATPase domain of HSP90 chaperone/DNA topoisomerase II/histidine kinase"/>
    <property type="match status" value="1"/>
</dbReference>
<protein>
    <submittedName>
        <fullName evidence="4">Anti-sigma regulatory factor (Ser/Thr protein kinase)</fullName>
    </submittedName>
</protein>